<evidence type="ECO:0000256" key="14">
    <source>
        <dbReference type="ARBA" id="ARBA00022824"/>
    </source>
</evidence>
<evidence type="ECO:0000256" key="13">
    <source>
        <dbReference type="ARBA" id="ARBA00022801"/>
    </source>
</evidence>
<comment type="similarity">
    <text evidence="5">Belongs to the crooked-neck family.</text>
</comment>
<evidence type="ECO:0000256" key="25">
    <source>
        <dbReference type="SAM" id="MobiDB-lite"/>
    </source>
</evidence>
<dbReference type="InterPro" id="IPR037192">
    <property type="entry name" value="ERO1-like_sf"/>
</dbReference>
<keyword evidence="21" id="KW-0508">mRNA splicing</keyword>
<keyword evidence="8" id="KW-0698">rRNA processing</keyword>
<evidence type="ECO:0000256" key="12">
    <source>
        <dbReference type="ARBA" id="ARBA00022729"/>
    </source>
</evidence>
<keyword evidence="24" id="KW-0547">Nucleotide-binding</keyword>
<dbReference type="PROSITE" id="PS50126">
    <property type="entry name" value="S1"/>
    <property type="match status" value="3"/>
</dbReference>
<comment type="similarity">
    <text evidence="6">Belongs to the GDA1/CD39 NTPase family.</text>
</comment>
<evidence type="ECO:0000256" key="22">
    <source>
        <dbReference type="ARBA" id="ARBA00023284"/>
    </source>
</evidence>
<feature type="transmembrane region" description="Helical" evidence="26">
    <location>
        <begin position="21"/>
        <end position="40"/>
    </location>
</feature>
<keyword evidence="24" id="KW-0067">ATP-binding</keyword>
<comment type="cofactor">
    <cofactor evidence="1">
        <name>FAD</name>
        <dbReference type="ChEBI" id="CHEBI:57692"/>
    </cofactor>
</comment>
<evidence type="ECO:0000256" key="26">
    <source>
        <dbReference type="SAM" id="Phobius"/>
    </source>
</evidence>
<evidence type="ECO:0000256" key="3">
    <source>
        <dbReference type="ARBA" id="ARBA00004604"/>
    </source>
</evidence>
<keyword evidence="20" id="KW-0325">Glycoprotein</keyword>
<feature type="domain" description="S1 motif" evidence="27">
    <location>
        <begin position="902"/>
        <end position="976"/>
    </location>
</feature>
<comment type="subcellular location">
    <subcellularLocation>
        <location evidence="2">Endoplasmic reticulum membrane</location>
        <topology evidence="2">Peripheral membrane protein</topology>
        <orientation evidence="2">Lumenal side</orientation>
    </subcellularLocation>
    <subcellularLocation>
        <location evidence="3">Nucleus</location>
        <location evidence="3">Nucleolus</location>
    </subcellularLocation>
</comment>
<keyword evidence="11" id="KW-0747">Spliceosome</keyword>
<dbReference type="GO" id="GO:0005789">
    <property type="term" value="C:endoplasmic reticulum membrane"/>
    <property type="evidence" value="ECO:0007669"/>
    <property type="project" value="UniProtKB-SubCell"/>
</dbReference>
<dbReference type="GO" id="GO:0016787">
    <property type="term" value="F:hydrolase activity"/>
    <property type="evidence" value="ECO:0007669"/>
    <property type="project" value="UniProtKB-KW"/>
</dbReference>
<dbReference type="GO" id="GO:0071949">
    <property type="term" value="F:FAD binding"/>
    <property type="evidence" value="ECO:0007669"/>
    <property type="project" value="InterPro"/>
</dbReference>
<comment type="similarity">
    <text evidence="4">Belongs to the EROs family.</text>
</comment>
<dbReference type="InterPro" id="IPR011990">
    <property type="entry name" value="TPR-like_helical_dom_sf"/>
</dbReference>
<protein>
    <recommendedName>
        <fullName evidence="27">S1 motif domain-containing protein</fullName>
    </recommendedName>
</protein>
<evidence type="ECO:0000256" key="20">
    <source>
        <dbReference type="ARBA" id="ARBA00023180"/>
    </source>
</evidence>
<dbReference type="GO" id="GO:0032040">
    <property type="term" value="C:small-subunit processome"/>
    <property type="evidence" value="ECO:0007669"/>
    <property type="project" value="TreeGrafter"/>
</dbReference>
<feature type="compositionally biased region" description="Basic and acidic residues" evidence="25">
    <location>
        <begin position="1756"/>
        <end position="1775"/>
    </location>
</feature>
<dbReference type="InterPro" id="IPR012340">
    <property type="entry name" value="NA-bd_OB-fold"/>
</dbReference>
<feature type="active site" description="Proton acceptor" evidence="23">
    <location>
        <position position="501"/>
    </location>
</feature>
<dbReference type="Pfam" id="PF23233">
    <property type="entry name" value="HAT_Syf1_CNRKL1_N"/>
    <property type="match status" value="1"/>
</dbReference>
<evidence type="ECO:0000256" key="18">
    <source>
        <dbReference type="ARBA" id="ARBA00023136"/>
    </source>
</evidence>
<dbReference type="SUPFAM" id="SSF110019">
    <property type="entry name" value="ERO1-like"/>
    <property type="match status" value="1"/>
</dbReference>
<sequence length="2032" mass="232865">MDIAPVNGGITSKRKSDVKSFVLLASILVLVVGLLTTFIFSRQPLKSNLNEKATTESFRPKKAKQQIGDVGVVKQQSEIMVQFIDQTLNLNLDDFVTIEQSAISLRELLKFNNVHLSPRISSIVKMDPFKFVKFNLKRTCKLWPDIFSCTKIGCNIKFCDRSELPKSYLELDQNESDDDDCPKNSPKALSQLDQTLSKGNVETLNDLFQCSPDDSDDSEYYDLIRNPERYTGYDGCQIWKAIYEENCFPNEKGRNIFSSLDQRCYEERVFYRSISGLHSSITTHLTSLYHISNNHFGPNADEYFKRFNGHSAYIKNLFFIYLIELRALYKSHPYLLEKIKWKTVDDKAEIRDAIRDLLKTERLFKWHFNENVLFTHDTKPLAQQLAAHFHNITFNIMDCVSCDKCRLWGKVQTHGLASYADEKIKEGADELMKCIEQLAIHLDNGNTLEHMFVYLGATAGMRMLNISNPNASANIFNVIRTRFIESGLQPKRISIITGKEEGLFAWVAVNYLSVNYMGGASAQIAHQINDDDDVSMDDAVRIRLYGRDYNIHAYSNFCFGAEQALKRYMMIILRQHINSNNTSLQVEAPCLPRGLHLSSSRAGMDNVCTANKNGDNQLTQLNSSNEYELVGTSNFDKCYQTKSIHPKRDTFFAISAYYYLTDVLNLKNDINQIGFAEYINETRKICESTRNELQNKTNLNQKYLTTYCFKLTYLHSTLTKVYNFNERTWLNLRFTNNVNGNYLGWVLGFMISERKRHANSVKLNRNKKIKSNATEDGQLVPVEVDNKIIIENMTLAKLMEGQIIYGCIQEINDFEISFSITGGIDVKVPITNISNPYTKLIEDFANEDTVSDDINIAKLCTIFQLGDYYPLAIMSKKLCDQFGHTEIIGSINPKDVHKNLTAKSIEGFPTNYRIFAAVASNEDYGYEMDIGVEGVKAFLPFQDLKKHMQCSTLHIGQLVSCSILRHDQRTIILTTEKKLSNFCVNESHEPSIHIYLPGTNVKCVVTGVHNSGFEISLPGDYKGFISRYHIDDNFISPTKKYEIGDSVVGHVLFVQPYIKQVCISLQQKLSRKMVKNLLNKVKIGLIIENAVVCGSAEFGTVILDLPSYGYGKATRKNLCNQDEYETLKLNGHFSVGTTHRCRVKRFNLFDKIVEVSLKKSKEFGTEWCLRTTWFWSKRFISNMHLTDAPIVNLTKTREKLFSENKRIKCRITRLDQSSSVPKISLTCKKTLISMDESNIFSDFKSIKPGMSSTGVVCLINESGILLEFFSNVRGFIPIKYLATYKIEHPQKVFSIGQLVKCVAVSIDVDANRMVCSLIDAKETKKLKMTKDEKLNNKKLKNSSLEVGQILKKMTIIAKKNKGLDLTNSKKDVQVFLPMIHLSDDPYLSLPSGVFFATPNNHSGVVRCQQLQDGFYEDATQLGLVFGQTIYVSAYEKNLKVEFGNKDSIDRINMMKSYLKDYHLTKNLFQLRSKEIQSSDISEVESSFLESIKLFSSYSIGEVVTFMITNINDDSIELKISKTGSKNEPTIRGMALRYTDFGDLNISQMGNAIVCDIDFDLRNAFKKNFTKNLKIDQTIKGTVIHIGSRYILASLSGHAPGVIAHIPSRRHRNDLGKIESLYTIGEDYHFTIKMVDDNQHVIAILNTNRKKESKNKKLAKKVKLNAIKFVPEETKNAVSSVLSTTQTDKGGKLKQNIESQFQWEIPDMMPNLNKKRNVDDLNSFEPEEGDDDIEKLFNDEDSDDDSNGNNKKRKTRQERNEDSRQRESELRQKEIELTNVDRTPQDEKDFEMALVASPNSSLTWLKYMSFFLEKGDTAQARSIAERALERISFREEQEKLNIWIGLLNLENAYGDQASMDAMVEQKAEQTYHLAIKKFKQDKQVWIEFLVFYMQNDRAESARKLFQRSLISLQKSDHLDVISKFGQLEFKFGDSEKGKTIFESMLATYWKRLDQWSIYIDMLVKYTLEETNLDSIEFIRNIFERLITFKFPPTKMKFVFKKYFDFEIRFSGENSDAVDRIKTKALEYAEGDIF</sequence>
<evidence type="ECO:0000313" key="28">
    <source>
        <dbReference type="EMBL" id="KAJ6222064.1"/>
    </source>
</evidence>
<keyword evidence="26" id="KW-1133">Transmembrane helix</keyword>
<keyword evidence="26" id="KW-0812">Transmembrane</keyword>
<feature type="compositionally biased region" description="Acidic residues" evidence="25">
    <location>
        <begin position="1724"/>
        <end position="1745"/>
    </location>
</feature>
<dbReference type="InterPro" id="IPR000407">
    <property type="entry name" value="GDA1_CD39_NTPase"/>
</dbReference>
<dbReference type="Gene3D" id="3.30.420.40">
    <property type="match status" value="1"/>
</dbReference>
<evidence type="ECO:0000256" key="17">
    <source>
        <dbReference type="ARBA" id="ARBA00023002"/>
    </source>
</evidence>
<accession>A0A9Q0MAV3</accession>
<evidence type="ECO:0000256" key="5">
    <source>
        <dbReference type="ARBA" id="ARBA00008644"/>
    </source>
</evidence>
<feature type="domain" description="S1 motif" evidence="27">
    <location>
        <begin position="998"/>
        <end position="1066"/>
    </location>
</feature>
<evidence type="ECO:0000256" key="11">
    <source>
        <dbReference type="ARBA" id="ARBA00022728"/>
    </source>
</evidence>
<keyword evidence="9" id="KW-0285">Flavoprotein</keyword>
<dbReference type="InterPro" id="IPR055433">
    <property type="entry name" value="HAT_Syf1-like_N"/>
</dbReference>
<keyword evidence="14" id="KW-0256">Endoplasmic reticulum</keyword>
<keyword evidence="15" id="KW-0274">FAD</keyword>
<evidence type="ECO:0000256" key="19">
    <source>
        <dbReference type="ARBA" id="ARBA00023157"/>
    </source>
</evidence>
<keyword evidence="12" id="KW-0732">Signal</keyword>
<dbReference type="PANTHER" id="PTHR23270:SF10">
    <property type="entry name" value="PROTEIN RRP5 HOMOLOG"/>
    <property type="match status" value="1"/>
</dbReference>
<evidence type="ECO:0000256" key="24">
    <source>
        <dbReference type="PIRSR" id="PIRSR600407-2"/>
    </source>
</evidence>
<keyword evidence="19" id="KW-1015">Disulfide bond</keyword>
<keyword evidence="29" id="KW-1185">Reference proteome</keyword>
<dbReference type="Proteomes" id="UP001142055">
    <property type="component" value="Chromosome 1"/>
</dbReference>
<evidence type="ECO:0000256" key="6">
    <source>
        <dbReference type="ARBA" id="ARBA00009283"/>
    </source>
</evidence>
<dbReference type="InterPro" id="IPR045209">
    <property type="entry name" value="Rrp5"/>
</dbReference>
<evidence type="ECO:0000256" key="10">
    <source>
        <dbReference type="ARBA" id="ARBA00022664"/>
    </source>
</evidence>
<dbReference type="GO" id="GO:0005524">
    <property type="term" value="F:ATP binding"/>
    <property type="evidence" value="ECO:0007669"/>
    <property type="project" value="UniProtKB-KW"/>
</dbReference>
<evidence type="ECO:0000259" key="27">
    <source>
        <dbReference type="PROSITE" id="PS50126"/>
    </source>
</evidence>
<evidence type="ECO:0000256" key="1">
    <source>
        <dbReference type="ARBA" id="ARBA00001974"/>
    </source>
</evidence>
<feature type="region of interest" description="Disordered" evidence="25">
    <location>
        <begin position="1707"/>
        <end position="1780"/>
    </location>
</feature>
<dbReference type="PROSITE" id="PS01238">
    <property type="entry name" value="GDA1_CD39_NTPASE"/>
    <property type="match status" value="1"/>
</dbReference>
<dbReference type="Gene3D" id="2.40.50.140">
    <property type="entry name" value="Nucleic acid-binding proteins"/>
    <property type="match status" value="3"/>
</dbReference>
<evidence type="ECO:0000256" key="9">
    <source>
        <dbReference type="ARBA" id="ARBA00022630"/>
    </source>
</evidence>
<keyword evidence="18 26" id="KW-0472">Membrane</keyword>
<dbReference type="InterPro" id="IPR003107">
    <property type="entry name" value="HAT"/>
</dbReference>
<dbReference type="GO" id="GO:0006364">
    <property type="term" value="P:rRNA processing"/>
    <property type="evidence" value="ECO:0007669"/>
    <property type="project" value="UniProtKB-KW"/>
</dbReference>
<dbReference type="SMART" id="SM00316">
    <property type="entry name" value="S1"/>
    <property type="match status" value="6"/>
</dbReference>
<keyword evidence="13" id="KW-0378">Hydrolase</keyword>
<dbReference type="Pfam" id="PF04137">
    <property type="entry name" value="ERO1"/>
    <property type="match status" value="1"/>
</dbReference>
<gene>
    <name evidence="28" type="ORF">RDWZM_000609</name>
</gene>
<dbReference type="GO" id="GO:0008380">
    <property type="term" value="P:RNA splicing"/>
    <property type="evidence" value="ECO:0007669"/>
    <property type="project" value="UniProtKB-KW"/>
</dbReference>
<dbReference type="InterPro" id="IPR007266">
    <property type="entry name" value="Ero1"/>
</dbReference>
<evidence type="ECO:0000256" key="16">
    <source>
        <dbReference type="ARBA" id="ARBA00022982"/>
    </source>
</evidence>
<keyword evidence="7" id="KW-0813">Transport</keyword>
<dbReference type="GO" id="GO:0005681">
    <property type="term" value="C:spliceosomal complex"/>
    <property type="evidence" value="ECO:0007669"/>
    <property type="project" value="UniProtKB-KW"/>
</dbReference>
<dbReference type="Pfam" id="PF00575">
    <property type="entry name" value="S1"/>
    <property type="match status" value="1"/>
</dbReference>
<dbReference type="Gene3D" id="3.30.420.150">
    <property type="entry name" value="Exopolyphosphatase. Domain 2"/>
    <property type="match status" value="1"/>
</dbReference>
<dbReference type="GO" id="GO:0034975">
    <property type="term" value="P:protein folding in endoplasmic reticulum"/>
    <property type="evidence" value="ECO:0007669"/>
    <property type="project" value="InterPro"/>
</dbReference>
<proteinExistence type="inferred from homology"/>
<evidence type="ECO:0000256" key="2">
    <source>
        <dbReference type="ARBA" id="ARBA00004367"/>
    </source>
</evidence>
<keyword evidence="17" id="KW-0560">Oxidoreductase</keyword>
<dbReference type="SUPFAM" id="SSF50249">
    <property type="entry name" value="Nucleic acid-binding proteins"/>
    <property type="match status" value="3"/>
</dbReference>
<keyword evidence="16" id="KW-0249">Electron transport</keyword>
<evidence type="ECO:0000256" key="23">
    <source>
        <dbReference type="PIRSR" id="PIRSR600407-1"/>
    </source>
</evidence>
<dbReference type="GO" id="GO:0003723">
    <property type="term" value="F:RNA binding"/>
    <property type="evidence" value="ECO:0007669"/>
    <property type="project" value="TreeGrafter"/>
</dbReference>
<keyword evidence="22" id="KW-0676">Redox-active center</keyword>
<dbReference type="SUPFAM" id="SSF48452">
    <property type="entry name" value="TPR-like"/>
    <property type="match status" value="2"/>
</dbReference>
<comment type="caution">
    <text evidence="28">The sequence shown here is derived from an EMBL/GenBank/DDBJ whole genome shotgun (WGS) entry which is preliminary data.</text>
</comment>
<name>A0A9Q0MAV3_BLOTA</name>
<dbReference type="InterPro" id="IPR003029">
    <property type="entry name" value="S1_domain"/>
</dbReference>
<evidence type="ECO:0000313" key="29">
    <source>
        <dbReference type="Proteomes" id="UP001142055"/>
    </source>
</evidence>
<dbReference type="PANTHER" id="PTHR23270">
    <property type="entry name" value="PROGRAMMED CELL DEATH PROTEIN 11 PRE-RRNA PROCESSING PROTEIN RRP5"/>
    <property type="match status" value="1"/>
</dbReference>
<feature type="domain" description="S1 motif" evidence="27">
    <location>
        <begin position="1249"/>
        <end position="1318"/>
    </location>
</feature>
<dbReference type="GO" id="GO:0006397">
    <property type="term" value="P:mRNA processing"/>
    <property type="evidence" value="ECO:0007669"/>
    <property type="project" value="UniProtKB-KW"/>
</dbReference>
<feature type="binding site" evidence="24">
    <location>
        <begin position="519"/>
        <end position="523"/>
    </location>
    <ligand>
        <name>ATP</name>
        <dbReference type="ChEBI" id="CHEBI:30616"/>
    </ligand>
</feature>
<evidence type="ECO:0000256" key="7">
    <source>
        <dbReference type="ARBA" id="ARBA00022448"/>
    </source>
</evidence>
<organism evidence="28 29">
    <name type="scientific">Blomia tropicalis</name>
    <name type="common">Mite</name>
    <dbReference type="NCBI Taxonomy" id="40697"/>
    <lineage>
        <taxon>Eukaryota</taxon>
        <taxon>Metazoa</taxon>
        <taxon>Ecdysozoa</taxon>
        <taxon>Arthropoda</taxon>
        <taxon>Chelicerata</taxon>
        <taxon>Arachnida</taxon>
        <taxon>Acari</taxon>
        <taxon>Acariformes</taxon>
        <taxon>Sarcoptiformes</taxon>
        <taxon>Astigmata</taxon>
        <taxon>Glycyphagoidea</taxon>
        <taxon>Echimyopodidae</taxon>
        <taxon>Blomia</taxon>
    </lineage>
</organism>
<evidence type="ECO:0000256" key="4">
    <source>
        <dbReference type="ARBA" id="ARBA00008277"/>
    </source>
</evidence>
<dbReference type="SMART" id="SM00386">
    <property type="entry name" value="HAT"/>
    <property type="match status" value="5"/>
</dbReference>
<evidence type="ECO:0000256" key="15">
    <source>
        <dbReference type="ARBA" id="ARBA00022827"/>
    </source>
</evidence>
<keyword evidence="10" id="KW-0507">mRNA processing</keyword>
<dbReference type="Gene3D" id="1.25.40.10">
    <property type="entry name" value="Tetratricopeptide repeat domain"/>
    <property type="match status" value="2"/>
</dbReference>
<dbReference type="GO" id="GO:0016972">
    <property type="term" value="F:thiol oxidase activity"/>
    <property type="evidence" value="ECO:0007669"/>
    <property type="project" value="InterPro"/>
</dbReference>
<reference evidence="28" key="1">
    <citation type="submission" date="2022-12" db="EMBL/GenBank/DDBJ databases">
        <title>Genome assemblies of Blomia tropicalis.</title>
        <authorList>
            <person name="Cui Y."/>
        </authorList>
    </citation>
    <scope>NUCLEOTIDE SEQUENCE</scope>
    <source>
        <tissue evidence="28">Adult mites</tissue>
    </source>
</reference>
<evidence type="ECO:0000256" key="21">
    <source>
        <dbReference type="ARBA" id="ARBA00023187"/>
    </source>
</evidence>
<dbReference type="EMBL" id="JAPWDV010000001">
    <property type="protein sequence ID" value="KAJ6222064.1"/>
    <property type="molecule type" value="Genomic_DNA"/>
</dbReference>
<evidence type="ECO:0000256" key="8">
    <source>
        <dbReference type="ARBA" id="ARBA00022552"/>
    </source>
</evidence>
<dbReference type="FunFam" id="2.40.50.140:FF:000103">
    <property type="entry name" value="protein RRP5 homolog"/>
    <property type="match status" value="1"/>
</dbReference>
<dbReference type="GO" id="GO:0015035">
    <property type="term" value="F:protein-disulfide reductase activity"/>
    <property type="evidence" value="ECO:0007669"/>
    <property type="project" value="InterPro"/>
</dbReference>